<dbReference type="EMBL" id="JBHFNT010000004">
    <property type="protein sequence ID" value="MFB2832931.1"/>
    <property type="molecule type" value="Genomic_DNA"/>
</dbReference>
<accession>A0ABV4WD59</accession>
<reference evidence="2 3" key="1">
    <citation type="submission" date="2024-09" db="EMBL/GenBank/DDBJ databases">
        <title>Floridaenema gen nov. (Aerosakkonemataceae, Aerosakkonematales ord. nov., Cyanobacteria) from benthic tropical and subtropical fresh waters, with the description of four new species.</title>
        <authorList>
            <person name="Moretto J.A."/>
            <person name="Berthold D.E."/>
            <person name="Lefler F.W."/>
            <person name="Huang I.-S."/>
            <person name="Laughinghouse H. IV."/>
        </authorList>
    </citation>
    <scope>NUCLEOTIDE SEQUENCE [LARGE SCALE GENOMIC DNA]</scope>
    <source>
        <strain evidence="2 3">BLCC-F167</strain>
    </source>
</reference>
<keyword evidence="3" id="KW-1185">Reference proteome</keyword>
<evidence type="ECO:0000313" key="3">
    <source>
        <dbReference type="Proteomes" id="UP001576780"/>
    </source>
</evidence>
<evidence type="ECO:0000313" key="2">
    <source>
        <dbReference type="EMBL" id="MFB2832931.1"/>
    </source>
</evidence>
<dbReference type="Gene3D" id="1.10.260.40">
    <property type="entry name" value="lambda repressor-like DNA-binding domains"/>
    <property type="match status" value="1"/>
</dbReference>
<dbReference type="RefSeq" id="WP_413275407.1">
    <property type="nucleotide sequence ID" value="NZ_JBHFNT010000004.1"/>
</dbReference>
<dbReference type="Proteomes" id="UP001576780">
    <property type="component" value="Unassembled WGS sequence"/>
</dbReference>
<dbReference type="PROSITE" id="PS50943">
    <property type="entry name" value="HTH_CROC1"/>
    <property type="match status" value="1"/>
</dbReference>
<proteinExistence type="predicted"/>
<name>A0ABV4WD59_9CYAN</name>
<dbReference type="Pfam" id="PF01381">
    <property type="entry name" value="HTH_3"/>
    <property type="match status" value="1"/>
</dbReference>
<comment type="caution">
    <text evidence="2">The sequence shown here is derived from an EMBL/GenBank/DDBJ whole genome shotgun (WGS) entry which is preliminary data.</text>
</comment>
<dbReference type="InterPro" id="IPR010982">
    <property type="entry name" value="Lambda_DNA-bd_dom_sf"/>
</dbReference>
<gene>
    <name evidence="2" type="ORF">ACE1CA_00200</name>
</gene>
<evidence type="ECO:0000259" key="1">
    <source>
        <dbReference type="PROSITE" id="PS50943"/>
    </source>
</evidence>
<organism evidence="2 3">
    <name type="scientific">Floridaenema evergladense BLCC-F167</name>
    <dbReference type="NCBI Taxonomy" id="3153639"/>
    <lineage>
        <taxon>Bacteria</taxon>
        <taxon>Bacillati</taxon>
        <taxon>Cyanobacteriota</taxon>
        <taxon>Cyanophyceae</taxon>
        <taxon>Oscillatoriophycideae</taxon>
        <taxon>Aerosakkonematales</taxon>
        <taxon>Aerosakkonemataceae</taxon>
        <taxon>Floridanema</taxon>
        <taxon>Floridanema evergladense</taxon>
    </lineage>
</organism>
<dbReference type="InterPro" id="IPR001387">
    <property type="entry name" value="Cro/C1-type_HTH"/>
</dbReference>
<feature type="domain" description="HTH cro/C1-type" evidence="1">
    <location>
        <begin position="23"/>
        <end position="66"/>
    </location>
</feature>
<sequence length="76" mass="8287">MKTLIELDVPIETALTFAKGDRTLRDIEQASGVDRSNVSYILNGRSTTLETLRKLGQALGVDVDSAVREALREVGL</sequence>
<protein>
    <submittedName>
        <fullName evidence="2">Helix-turn-helix domain-containing protein</fullName>
    </submittedName>
</protein>
<dbReference type="SUPFAM" id="SSF47413">
    <property type="entry name" value="lambda repressor-like DNA-binding domains"/>
    <property type="match status" value="1"/>
</dbReference>